<evidence type="ECO:0000313" key="4">
    <source>
        <dbReference type="Proteomes" id="UP001458880"/>
    </source>
</evidence>
<feature type="region of interest" description="Disordered" evidence="1">
    <location>
        <begin position="1"/>
        <end position="60"/>
    </location>
</feature>
<feature type="compositionally biased region" description="Basic and acidic residues" evidence="1">
    <location>
        <begin position="1"/>
        <end position="27"/>
    </location>
</feature>
<dbReference type="Proteomes" id="UP001458880">
    <property type="component" value="Unassembled WGS sequence"/>
</dbReference>
<evidence type="ECO:0000256" key="1">
    <source>
        <dbReference type="SAM" id="MobiDB-lite"/>
    </source>
</evidence>
<evidence type="ECO:0000259" key="2">
    <source>
        <dbReference type="Pfam" id="PF00078"/>
    </source>
</evidence>
<protein>
    <submittedName>
        <fullName evidence="3">Reverse transcriptase (RNA-dependent DNA polymerase)</fullName>
    </submittedName>
</protein>
<name>A0AAW1MIS0_POPJA</name>
<feature type="domain" description="Reverse transcriptase" evidence="2">
    <location>
        <begin position="96"/>
        <end position="151"/>
    </location>
</feature>
<keyword evidence="3" id="KW-0695">RNA-directed DNA polymerase</keyword>
<dbReference type="PANTHER" id="PTHR24559">
    <property type="entry name" value="TRANSPOSON TY3-I GAG-POL POLYPROTEIN"/>
    <property type="match status" value="1"/>
</dbReference>
<dbReference type="GO" id="GO:0003964">
    <property type="term" value="F:RNA-directed DNA polymerase activity"/>
    <property type="evidence" value="ECO:0007669"/>
    <property type="project" value="UniProtKB-KW"/>
</dbReference>
<dbReference type="PANTHER" id="PTHR24559:SF444">
    <property type="entry name" value="REVERSE TRANSCRIPTASE DOMAIN-CONTAINING PROTEIN"/>
    <property type="match status" value="1"/>
</dbReference>
<dbReference type="EMBL" id="JASPKY010000043">
    <property type="protein sequence ID" value="KAK9746035.1"/>
    <property type="molecule type" value="Genomic_DNA"/>
</dbReference>
<dbReference type="Pfam" id="PF00078">
    <property type="entry name" value="RVT_1"/>
    <property type="match status" value="1"/>
</dbReference>
<dbReference type="SUPFAM" id="SSF56672">
    <property type="entry name" value="DNA/RNA polymerases"/>
    <property type="match status" value="1"/>
</dbReference>
<dbReference type="InterPro" id="IPR043502">
    <property type="entry name" value="DNA/RNA_pol_sf"/>
</dbReference>
<dbReference type="Gene3D" id="3.30.70.270">
    <property type="match status" value="1"/>
</dbReference>
<organism evidence="3 4">
    <name type="scientific">Popillia japonica</name>
    <name type="common">Japanese beetle</name>
    <dbReference type="NCBI Taxonomy" id="7064"/>
    <lineage>
        <taxon>Eukaryota</taxon>
        <taxon>Metazoa</taxon>
        <taxon>Ecdysozoa</taxon>
        <taxon>Arthropoda</taxon>
        <taxon>Hexapoda</taxon>
        <taxon>Insecta</taxon>
        <taxon>Pterygota</taxon>
        <taxon>Neoptera</taxon>
        <taxon>Endopterygota</taxon>
        <taxon>Coleoptera</taxon>
        <taxon>Polyphaga</taxon>
        <taxon>Scarabaeiformia</taxon>
        <taxon>Scarabaeidae</taxon>
        <taxon>Rutelinae</taxon>
        <taxon>Popillia</taxon>
    </lineage>
</organism>
<sequence length="156" mass="17693">MADKQDASRKLKPAEQENATDRQRGAENETASFEGFCNLQKPAEQENATDRQRGAENETASAKYVAGSQFDMNAMVATLNSVLQQNQLMLQLLNNNKITLRDNFPLPLIEDQLDQLKEKTYFTLLDLKSAFHHITVEPSSVKYTSFVTPKKHILLY</sequence>
<dbReference type="InterPro" id="IPR043128">
    <property type="entry name" value="Rev_trsase/Diguanyl_cyclase"/>
</dbReference>
<gene>
    <name evidence="3" type="ORF">QE152_g6448</name>
</gene>
<keyword evidence="3" id="KW-0548">Nucleotidyltransferase</keyword>
<accession>A0AAW1MIS0</accession>
<dbReference type="InterPro" id="IPR053134">
    <property type="entry name" value="RNA-dir_DNA_polymerase"/>
</dbReference>
<reference evidence="3 4" key="1">
    <citation type="journal article" date="2024" name="BMC Genomics">
        <title>De novo assembly and annotation of Popillia japonica's genome with initial clues to its potential as an invasive pest.</title>
        <authorList>
            <person name="Cucini C."/>
            <person name="Boschi S."/>
            <person name="Funari R."/>
            <person name="Cardaioli E."/>
            <person name="Iannotti N."/>
            <person name="Marturano G."/>
            <person name="Paoli F."/>
            <person name="Bruttini M."/>
            <person name="Carapelli A."/>
            <person name="Frati F."/>
            <person name="Nardi F."/>
        </authorList>
    </citation>
    <scope>NUCLEOTIDE SEQUENCE [LARGE SCALE GENOMIC DNA]</scope>
    <source>
        <strain evidence="3">DMR45628</strain>
    </source>
</reference>
<proteinExistence type="predicted"/>
<dbReference type="AlphaFoldDB" id="A0AAW1MIS0"/>
<dbReference type="Gene3D" id="3.10.10.10">
    <property type="entry name" value="HIV Type 1 Reverse Transcriptase, subunit A, domain 1"/>
    <property type="match status" value="1"/>
</dbReference>
<keyword evidence="3" id="KW-0808">Transferase</keyword>
<dbReference type="InterPro" id="IPR000477">
    <property type="entry name" value="RT_dom"/>
</dbReference>
<keyword evidence="4" id="KW-1185">Reference proteome</keyword>
<evidence type="ECO:0000313" key="3">
    <source>
        <dbReference type="EMBL" id="KAK9746035.1"/>
    </source>
</evidence>
<comment type="caution">
    <text evidence="3">The sequence shown here is derived from an EMBL/GenBank/DDBJ whole genome shotgun (WGS) entry which is preliminary data.</text>
</comment>